<evidence type="ECO:0000259" key="6">
    <source>
        <dbReference type="Pfam" id="PF09734"/>
    </source>
</evidence>
<feature type="region of interest" description="Disordered" evidence="5">
    <location>
        <begin position="88"/>
        <end position="116"/>
    </location>
</feature>
<dbReference type="GO" id="GO:0001002">
    <property type="term" value="F:RNA polymerase III type 1 promoter sequence-specific DNA binding"/>
    <property type="evidence" value="ECO:0007669"/>
    <property type="project" value="TreeGrafter"/>
</dbReference>
<feature type="domain" description="Transcription factor IIIC subunit Tfc1/Sfc1 triple barrel" evidence="7">
    <location>
        <begin position="25"/>
        <end position="162"/>
    </location>
</feature>
<dbReference type="Proteomes" id="UP000070501">
    <property type="component" value="Unassembled WGS sequence"/>
</dbReference>
<dbReference type="FunCoup" id="A0A136J7W3">
    <property type="interactions" value="34"/>
</dbReference>
<dbReference type="InParanoid" id="A0A136J7W3"/>
<feature type="compositionally biased region" description="Low complexity" evidence="5">
    <location>
        <begin position="549"/>
        <end position="558"/>
    </location>
</feature>
<dbReference type="STRING" id="196109.A0A136J7W3"/>
<dbReference type="Pfam" id="PF17682">
    <property type="entry name" value="Tau95_N"/>
    <property type="match status" value="1"/>
</dbReference>
<evidence type="ECO:0000256" key="2">
    <source>
        <dbReference type="ARBA" id="ARBA00023125"/>
    </source>
</evidence>
<dbReference type="Gene3D" id="3.30.200.160">
    <property type="entry name" value="TFIIIC, subcomplex tauA, subunit Sfc1, barrel domain"/>
    <property type="match status" value="1"/>
</dbReference>
<feature type="compositionally biased region" description="Acidic residues" evidence="5">
    <location>
        <begin position="576"/>
        <end position="623"/>
    </location>
</feature>
<dbReference type="EMBL" id="KQ964248">
    <property type="protein sequence ID" value="KXJ93250.1"/>
    <property type="molecule type" value="Genomic_DNA"/>
</dbReference>
<dbReference type="PANTHER" id="PTHR13230:SF5">
    <property type="entry name" value="GENERAL TRANSCRIPTION FACTOR 3C POLYPEPTIDE 5"/>
    <property type="match status" value="1"/>
</dbReference>
<evidence type="ECO:0000256" key="1">
    <source>
        <dbReference type="ARBA" id="ARBA00004123"/>
    </source>
</evidence>
<evidence type="ECO:0000256" key="3">
    <source>
        <dbReference type="ARBA" id="ARBA00023163"/>
    </source>
</evidence>
<protein>
    <submittedName>
        <fullName evidence="8">RNA polymerase III transcription factor IIIC subunit-domain-containing protein</fullName>
    </submittedName>
</protein>
<dbReference type="GO" id="GO:0006384">
    <property type="term" value="P:transcription initiation at RNA polymerase III promoter"/>
    <property type="evidence" value="ECO:0007669"/>
    <property type="project" value="InterPro"/>
</dbReference>
<comment type="subcellular location">
    <subcellularLocation>
        <location evidence="1">Nucleus</location>
    </subcellularLocation>
</comment>
<feature type="region of interest" description="Disordered" evidence="5">
    <location>
        <begin position="549"/>
        <end position="702"/>
    </location>
</feature>
<dbReference type="GO" id="GO:0005634">
    <property type="term" value="C:nucleus"/>
    <property type="evidence" value="ECO:0007669"/>
    <property type="project" value="UniProtKB-SubCell"/>
</dbReference>
<dbReference type="InterPro" id="IPR019136">
    <property type="entry name" value="TF_IIIC_su-5_HTH"/>
</dbReference>
<evidence type="ECO:0000259" key="7">
    <source>
        <dbReference type="Pfam" id="PF17682"/>
    </source>
</evidence>
<dbReference type="AlphaFoldDB" id="A0A136J7W3"/>
<organism evidence="8 9">
    <name type="scientific">Microdochium bolleyi</name>
    <dbReference type="NCBI Taxonomy" id="196109"/>
    <lineage>
        <taxon>Eukaryota</taxon>
        <taxon>Fungi</taxon>
        <taxon>Dikarya</taxon>
        <taxon>Ascomycota</taxon>
        <taxon>Pezizomycotina</taxon>
        <taxon>Sordariomycetes</taxon>
        <taxon>Xylariomycetidae</taxon>
        <taxon>Xylariales</taxon>
        <taxon>Microdochiaceae</taxon>
        <taxon>Microdochium</taxon>
    </lineage>
</organism>
<dbReference type="InterPro" id="IPR040454">
    <property type="entry name" value="TF_IIIC_Tfc1/Sfc1"/>
</dbReference>
<keyword evidence="3" id="KW-0804">Transcription</keyword>
<evidence type="ECO:0000313" key="9">
    <source>
        <dbReference type="Proteomes" id="UP000070501"/>
    </source>
</evidence>
<dbReference type="InterPro" id="IPR041499">
    <property type="entry name" value="Tfc1/Sfc1_N"/>
</dbReference>
<evidence type="ECO:0000256" key="4">
    <source>
        <dbReference type="ARBA" id="ARBA00023242"/>
    </source>
</evidence>
<evidence type="ECO:0000313" key="8">
    <source>
        <dbReference type="EMBL" id="KXJ93250.1"/>
    </source>
</evidence>
<dbReference type="GO" id="GO:0001003">
    <property type="term" value="F:RNA polymerase III type 2 promoter sequence-specific DNA binding"/>
    <property type="evidence" value="ECO:0007669"/>
    <property type="project" value="TreeGrafter"/>
</dbReference>
<dbReference type="GO" id="GO:0000127">
    <property type="term" value="C:transcription factor TFIIIC complex"/>
    <property type="evidence" value="ECO:0007669"/>
    <property type="project" value="InterPro"/>
</dbReference>
<feature type="domain" description="Transcription factor IIIC subunit 5 HTH" evidence="6">
    <location>
        <begin position="202"/>
        <end position="356"/>
    </location>
</feature>
<reference evidence="9" key="1">
    <citation type="submission" date="2016-02" db="EMBL/GenBank/DDBJ databases">
        <title>Draft genome sequence of Microdochium bolleyi, a fungal endophyte of beachgrass.</title>
        <authorList>
            <consortium name="DOE Joint Genome Institute"/>
            <person name="David A.S."/>
            <person name="May G."/>
            <person name="Haridas S."/>
            <person name="Lim J."/>
            <person name="Wang M."/>
            <person name="Labutti K."/>
            <person name="Lipzen A."/>
            <person name="Barry K."/>
            <person name="Grigoriev I.V."/>
        </authorList>
    </citation>
    <scope>NUCLEOTIDE SEQUENCE [LARGE SCALE GENOMIC DNA]</scope>
    <source>
        <strain evidence="9">J235TASD1</strain>
    </source>
</reference>
<dbReference type="InterPro" id="IPR042536">
    <property type="entry name" value="TFIIIC_tauA_Sfc1"/>
</dbReference>
<gene>
    <name evidence="8" type="ORF">Micbo1qcDRAFT_194485</name>
</gene>
<name>A0A136J7W3_9PEZI</name>
<keyword evidence="9" id="KW-1185">Reference proteome</keyword>
<keyword evidence="4" id="KW-0539">Nucleus</keyword>
<proteinExistence type="predicted"/>
<dbReference type="Pfam" id="PF09734">
    <property type="entry name" value="Tau95"/>
    <property type="match status" value="1"/>
</dbReference>
<dbReference type="PANTHER" id="PTHR13230">
    <property type="entry name" value="GENERAL TRANSCRIPTION FACTOR IIIC, POLYPEPTIDE 5"/>
    <property type="match status" value="1"/>
</dbReference>
<accession>A0A136J7W3</accession>
<sequence length="702" mass="78248">METEQQVAGEPLNAPRLPIPSTTIVAIEHPSPVYNLEAGLRSFGPAPKFDKPHALPLWFRPENPAAKPITSHHAASNNVLLKITVPRRTGRKRKRGTNDAFQEAPAAPPRASHVGRVASSNRLDRPSTILRRLQDNVGDYRLEAVGMIRDSHRFRGLADFQFANADNKFLVNVAEHLLPLDPTKYRKFKLRPGMTSKPGDDIIPPPHFTDRTVPFFYQYEQNPLVRIEGADEDGGPLFVNVQGKNILTYSHFIPTDHFPVPDKPRRLENDPMASLPVKDNVLRPIQEAFSERPIWTRRALNNRLRGLGVTENQMKIGIPLVGYQFRGGPWRDAVIKYGIDPRGDPKYRIYQTLQFKLVRNVVGQTKLPWQTIRKGQTKHYAADNVLSHLWDGESYSTDGKFWQICDVTDPFLKRMLDDAPVRPECDLTESGWYYKAFWTKVKLFMKAKMVAIKHGRMGSDNAGAEGAEPRRDNYIYNSYLEARLRNIPDDSDDKVNPLLNPLLYPMSDLKGIAGKGRQSKLFPDQHAARNGRDAASGFREGVFGASASAAGVHSSQAQEDTGSGGDEGGFTPSAEPADDEPDWDDEVASGGEDDDEEDDEDDAGDGVDVEPDLEAEEDDDGNEDDVRGRGRRANLDADEEEADDDDDDDGGGEEDNDDVDADEDTLDITMASHGDFRWAGNVREDHGGDQAGEDSDTAMRDR</sequence>
<dbReference type="OrthoDB" id="5598268at2759"/>
<keyword evidence="2" id="KW-0238">DNA-binding</keyword>
<feature type="compositionally biased region" description="Acidic residues" evidence="5">
    <location>
        <begin position="636"/>
        <end position="666"/>
    </location>
</feature>
<evidence type="ECO:0000256" key="5">
    <source>
        <dbReference type="SAM" id="MobiDB-lite"/>
    </source>
</evidence>